<dbReference type="EMBL" id="OMOI01000002">
    <property type="protein sequence ID" value="SPF78798.1"/>
    <property type="molecule type" value="Genomic_DNA"/>
</dbReference>
<dbReference type="OrthoDB" id="7334546at2"/>
<proteinExistence type="predicted"/>
<feature type="domain" description="Aminoglycoside phosphotransferase" evidence="1">
    <location>
        <begin position="40"/>
        <end position="265"/>
    </location>
</feature>
<evidence type="ECO:0000259" key="1">
    <source>
        <dbReference type="Pfam" id="PF01636"/>
    </source>
</evidence>
<reference evidence="3" key="1">
    <citation type="submission" date="2018-03" db="EMBL/GenBank/DDBJ databases">
        <authorList>
            <person name="Rodrigo-Torres L."/>
            <person name="Arahal R. D."/>
            <person name="Lucena T."/>
        </authorList>
    </citation>
    <scope>NUCLEOTIDE SEQUENCE [LARGE SCALE GENOMIC DNA]</scope>
    <source>
        <strain evidence="3">CECT 8811</strain>
    </source>
</reference>
<dbReference type="AlphaFoldDB" id="A0A2R8ARV1"/>
<dbReference type="InterPro" id="IPR011009">
    <property type="entry name" value="Kinase-like_dom_sf"/>
</dbReference>
<sequence>MTLRDDMMMHPTGALEHDRLQQSLSLIWQEEGHVSKHANWSRLLGGRSNPVWRITSDDMSHDLVCKLYNEAAATPLFSNDGTREALVLKHLAGTGLAPDFVAFLDSALGASVLYRHVDGMPWSGAVEDVARLMARLHRTNAPEGLPETITSPVTLIAETCAMGEATGIRLTPPPQVPNDLPAATRRLLHGDIVPGNIVAAESGLRLIDWQCPTIGDPAGDIAIFLSPAMQVLYGNRPLSSEEQSAFLTAYVSAGGDPVGAARYRALAPLFHWRMACYCHWKAAHGDAAYRGVAELERRASEQG</sequence>
<dbReference type="Pfam" id="PF01636">
    <property type="entry name" value="APH"/>
    <property type="match status" value="1"/>
</dbReference>
<protein>
    <recommendedName>
        <fullName evidence="1">Aminoglycoside phosphotransferase domain-containing protein</fullName>
    </recommendedName>
</protein>
<evidence type="ECO:0000313" key="3">
    <source>
        <dbReference type="Proteomes" id="UP000244911"/>
    </source>
</evidence>
<accession>A0A2R8ARV1</accession>
<dbReference type="Gene3D" id="3.90.1200.10">
    <property type="match status" value="1"/>
</dbReference>
<dbReference type="InterPro" id="IPR002575">
    <property type="entry name" value="Aminoglycoside_PTrfase"/>
</dbReference>
<keyword evidence="3" id="KW-1185">Reference proteome</keyword>
<dbReference type="Proteomes" id="UP000244911">
    <property type="component" value="Unassembled WGS sequence"/>
</dbReference>
<organism evidence="2 3">
    <name type="scientific">Aliiroseovarius pelagivivens</name>
    <dbReference type="NCBI Taxonomy" id="1639690"/>
    <lineage>
        <taxon>Bacteria</taxon>
        <taxon>Pseudomonadati</taxon>
        <taxon>Pseudomonadota</taxon>
        <taxon>Alphaproteobacteria</taxon>
        <taxon>Rhodobacterales</taxon>
        <taxon>Paracoccaceae</taxon>
        <taxon>Aliiroseovarius</taxon>
    </lineage>
</organism>
<dbReference type="RefSeq" id="WP_108857785.1">
    <property type="nucleotide sequence ID" value="NZ_OMOI01000002.1"/>
</dbReference>
<gene>
    <name evidence="2" type="ORF">ALP8811_02730</name>
</gene>
<evidence type="ECO:0000313" key="2">
    <source>
        <dbReference type="EMBL" id="SPF78798.1"/>
    </source>
</evidence>
<name>A0A2R8ARV1_9RHOB</name>
<dbReference type="SUPFAM" id="SSF56112">
    <property type="entry name" value="Protein kinase-like (PK-like)"/>
    <property type="match status" value="1"/>
</dbReference>